<evidence type="ECO:0000313" key="10">
    <source>
        <dbReference type="Proteomes" id="UP001152797"/>
    </source>
</evidence>
<dbReference type="EMBL" id="CAMXCT010005224">
    <property type="protein sequence ID" value="CAI4011777.1"/>
    <property type="molecule type" value="Genomic_DNA"/>
</dbReference>
<reference evidence="7" key="1">
    <citation type="submission" date="2022-10" db="EMBL/GenBank/DDBJ databases">
        <authorList>
            <person name="Chen Y."/>
            <person name="Dougan E. K."/>
            <person name="Chan C."/>
            <person name="Rhodes N."/>
            <person name="Thang M."/>
        </authorList>
    </citation>
    <scope>NUCLEOTIDE SEQUENCE</scope>
</reference>
<gene>
    <name evidence="7" type="ORF">C1SCF055_LOCUS36906</name>
</gene>
<dbReference type="NCBIfam" id="TIGR01930">
    <property type="entry name" value="AcCoA-C-Actrans"/>
    <property type="match status" value="1"/>
</dbReference>
<dbReference type="PROSITE" id="PS00737">
    <property type="entry name" value="THIOLASE_2"/>
    <property type="match status" value="1"/>
</dbReference>
<dbReference type="InterPro" id="IPR020616">
    <property type="entry name" value="Thiolase_N"/>
</dbReference>
<dbReference type="AlphaFoldDB" id="A0A9P1DLW4"/>
<dbReference type="Pfam" id="PF00108">
    <property type="entry name" value="Thiolase_N"/>
    <property type="match status" value="1"/>
</dbReference>
<evidence type="ECO:0000259" key="6">
    <source>
        <dbReference type="Pfam" id="PF02803"/>
    </source>
</evidence>
<dbReference type="Proteomes" id="UP001152797">
    <property type="component" value="Unassembled WGS sequence"/>
</dbReference>
<proteinExistence type="inferred from homology"/>
<comment type="similarity">
    <text evidence="1 4">Belongs to the thiolase-like superfamily. Thiolase family.</text>
</comment>
<dbReference type="EMBL" id="CAMXCT020005224">
    <property type="protein sequence ID" value="CAL1165152.1"/>
    <property type="molecule type" value="Genomic_DNA"/>
</dbReference>
<evidence type="ECO:0000313" key="7">
    <source>
        <dbReference type="EMBL" id="CAI4011777.1"/>
    </source>
</evidence>
<keyword evidence="2 4" id="KW-0808">Transferase</keyword>
<feature type="domain" description="Thiolase N-terminal" evidence="5">
    <location>
        <begin position="9"/>
        <end position="277"/>
    </location>
</feature>
<evidence type="ECO:0000256" key="3">
    <source>
        <dbReference type="ARBA" id="ARBA00023315"/>
    </source>
</evidence>
<dbReference type="Pfam" id="PF02803">
    <property type="entry name" value="Thiolase_C"/>
    <property type="match status" value="1"/>
</dbReference>
<dbReference type="PIRSF" id="PIRSF000429">
    <property type="entry name" value="Ac-CoA_Ac_transf"/>
    <property type="match status" value="1"/>
</dbReference>
<comment type="caution">
    <text evidence="7">The sequence shown here is derived from an EMBL/GenBank/DDBJ whole genome shotgun (WGS) entry which is preliminary data.</text>
</comment>
<reference evidence="8" key="2">
    <citation type="submission" date="2024-04" db="EMBL/GenBank/DDBJ databases">
        <authorList>
            <person name="Chen Y."/>
            <person name="Shah S."/>
            <person name="Dougan E. K."/>
            <person name="Thang M."/>
            <person name="Chan C."/>
        </authorList>
    </citation>
    <scope>NUCLEOTIDE SEQUENCE [LARGE SCALE GENOMIC DNA]</scope>
</reference>
<organism evidence="7">
    <name type="scientific">Cladocopium goreaui</name>
    <dbReference type="NCBI Taxonomy" id="2562237"/>
    <lineage>
        <taxon>Eukaryota</taxon>
        <taxon>Sar</taxon>
        <taxon>Alveolata</taxon>
        <taxon>Dinophyceae</taxon>
        <taxon>Suessiales</taxon>
        <taxon>Symbiodiniaceae</taxon>
        <taxon>Cladocopium</taxon>
    </lineage>
</organism>
<dbReference type="InterPro" id="IPR016039">
    <property type="entry name" value="Thiolase-like"/>
</dbReference>
<accession>A0A9P1DLW4</accession>
<evidence type="ECO:0000259" key="5">
    <source>
        <dbReference type="Pfam" id="PF00108"/>
    </source>
</evidence>
<evidence type="ECO:0000256" key="2">
    <source>
        <dbReference type="ARBA" id="ARBA00022679"/>
    </source>
</evidence>
<dbReference type="InterPro" id="IPR020613">
    <property type="entry name" value="Thiolase_CS"/>
</dbReference>
<dbReference type="GO" id="GO:0016747">
    <property type="term" value="F:acyltransferase activity, transferring groups other than amino-acyl groups"/>
    <property type="evidence" value="ECO:0007669"/>
    <property type="project" value="InterPro"/>
</dbReference>
<dbReference type="InterPro" id="IPR020617">
    <property type="entry name" value="Thiolase_C"/>
</dbReference>
<evidence type="ECO:0000313" key="8">
    <source>
        <dbReference type="EMBL" id="CAL1165152.1"/>
    </source>
</evidence>
<name>A0A9P1DLW4_9DINO</name>
<dbReference type="SUPFAM" id="SSF53901">
    <property type="entry name" value="Thiolase-like"/>
    <property type="match status" value="2"/>
</dbReference>
<sequence length="429" mass="45126">MDFKPLSAYIVDACRTAGGKRNGKLSGYHPADLGAAVCDALIERQSLNGAEVEDVIFGCVAQTGAQAANVARTVVLSSRLLPETVPGTSVDQVCSASQQAVHTAVQAVMSGVHDCCIAGGVEAMSTLPIDSAIRAGFKSGHGRPMNAAIADKYKDKLKAFEHFGLSSSVFNQFGGAELLAQKYKLSRQDADRVAAISQSRAAESTKAGKFKDEIVPLPVKRKEGASEGVHSEDEGIRPNVTLERLGKMKALFRNGVLTAASSSQICDGAAAVLICNERGLQKLKLKPLARIVSTALVATDPVMIFEGPISASQRALEKAKLKIQDMDLYEALGADFEKLNVNGGAMALGHPLGCTGAKLLTTLVHELKRQKKRYGLLAVPAAGGLANATIVEMMPSANFSHGMPWPGLVAAPGVVSFSPCCCSLLRRRG</sequence>
<keyword evidence="3 4" id="KW-0012">Acyltransferase</keyword>
<dbReference type="Gene3D" id="3.40.47.10">
    <property type="match status" value="1"/>
</dbReference>
<evidence type="ECO:0000256" key="1">
    <source>
        <dbReference type="ARBA" id="ARBA00010982"/>
    </source>
</evidence>
<evidence type="ECO:0000256" key="4">
    <source>
        <dbReference type="RuleBase" id="RU003557"/>
    </source>
</evidence>
<dbReference type="EMBL" id="CAMXCT030005224">
    <property type="protein sequence ID" value="CAL4799089.1"/>
    <property type="molecule type" value="Genomic_DNA"/>
</dbReference>
<dbReference type="InterPro" id="IPR002155">
    <property type="entry name" value="Thiolase"/>
</dbReference>
<evidence type="ECO:0000313" key="9">
    <source>
        <dbReference type="EMBL" id="CAL4799089.1"/>
    </source>
</evidence>
<dbReference type="CDD" id="cd00751">
    <property type="entry name" value="thiolase"/>
    <property type="match status" value="1"/>
</dbReference>
<dbReference type="PANTHER" id="PTHR43365:SF1">
    <property type="entry name" value="ACETYL-COA C-ACYLTRANSFERASE"/>
    <property type="match status" value="1"/>
</dbReference>
<feature type="domain" description="Thiolase C-terminal" evidence="6">
    <location>
        <begin position="285"/>
        <end position="392"/>
    </location>
</feature>
<dbReference type="OrthoDB" id="5404651at2759"/>
<keyword evidence="10" id="KW-1185">Reference proteome</keyword>
<dbReference type="PANTHER" id="PTHR43365">
    <property type="entry name" value="BLR7806 PROTEIN"/>
    <property type="match status" value="1"/>
</dbReference>
<protein>
    <submittedName>
        <fullName evidence="9">3-ketoacyl-CoA thiolase (Acetyl-Co A acyltransferase) (Beta-ketothiolase)</fullName>
    </submittedName>
</protein>